<protein>
    <recommendedName>
        <fullName evidence="9">Branched-chain amino acid transport system carrier protein</fullName>
    </recommendedName>
</protein>
<dbReference type="GO" id="GO:0005304">
    <property type="term" value="F:L-valine transmembrane transporter activity"/>
    <property type="evidence" value="ECO:0007669"/>
    <property type="project" value="TreeGrafter"/>
</dbReference>
<dbReference type="GO" id="GO:0005886">
    <property type="term" value="C:plasma membrane"/>
    <property type="evidence" value="ECO:0007669"/>
    <property type="project" value="UniProtKB-SubCell"/>
</dbReference>
<keyword evidence="3 9" id="KW-0813">Transport</keyword>
<dbReference type="GO" id="GO:0015188">
    <property type="term" value="F:L-isoleucine transmembrane transporter activity"/>
    <property type="evidence" value="ECO:0007669"/>
    <property type="project" value="TreeGrafter"/>
</dbReference>
<evidence type="ECO:0000256" key="3">
    <source>
        <dbReference type="ARBA" id="ARBA00022448"/>
    </source>
</evidence>
<dbReference type="PANTHER" id="PTHR30588">
    <property type="entry name" value="BRANCHED-CHAIN AMINO ACID TRANSPORT SYSTEM 2 CARRIER PROTEIN"/>
    <property type="match status" value="1"/>
</dbReference>
<dbReference type="GO" id="GO:0015820">
    <property type="term" value="P:L-leucine transport"/>
    <property type="evidence" value="ECO:0007669"/>
    <property type="project" value="TreeGrafter"/>
</dbReference>
<proteinExistence type="inferred from homology"/>
<keyword evidence="7 9" id="KW-1133">Transmembrane helix</keyword>
<feature type="transmembrane region" description="Helical" evidence="9">
    <location>
        <begin position="370"/>
        <end position="388"/>
    </location>
</feature>
<evidence type="ECO:0000256" key="1">
    <source>
        <dbReference type="ARBA" id="ARBA00004651"/>
    </source>
</evidence>
<dbReference type="EMBL" id="JAPTNE010000005">
    <property type="protein sequence ID" value="MCZ0806153.1"/>
    <property type="molecule type" value="Genomic_DNA"/>
</dbReference>
<evidence type="ECO:0000313" key="10">
    <source>
        <dbReference type="EMBL" id="MCZ0806153.1"/>
    </source>
</evidence>
<name>A0AAP3DDC9_BRELA</name>
<feature type="transmembrane region" description="Helical" evidence="9">
    <location>
        <begin position="121"/>
        <end position="139"/>
    </location>
</feature>
<comment type="function">
    <text evidence="9">Component of the transport system for branched-chain amino acids.</text>
</comment>
<comment type="caution">
    <text evidence="10">The sequence shown here is derived from an EMBL/GenBank/DDBJ whole genome shotgun (WGS) entry which is preliminary data.</text>
</comment>
<organism evidence="10 11">
    <name type="scientific">Brevibacillus laterosporus</name>
    <name type="common">Bacillus laterosporus</name>
    <dbReference type="NCBI Taxonomy" id="1465"/>
    <lineage>
        <taxon>Bacteria</taxon>
        <taxon>Bacillati</taxon>
        <taxon>Bacillota</taxon>
        <taxon>Bacilli</taxon>
        <taxon>Bacillales</taxon>
        <taxon>Paenibacillaceae</taxon>
        <taxon>Brevibacillus</taxon>
    </lineage>
</organism>
<evidence type="ECO:0000256" key="8">
    <source>
        <dbReference type="ARBA" id="ARBA00023136"/>
    </source>
</evidence>
<keyword evidence="4" id="KW-1003">Cell membrane</keyword>
<evidence type="ECO:0000256" key="9">
    <source>
        <dbReference type="RuleBase" id="RU362122"/>
    </source>
</evidence>
<reference evidence="10" key="1">
    <citation type="submission" date="2022-09" db="EMBL/GenBank/DDBJ databases">
        <title>Genome analysis and characterization of larvicidal activity of Brevibacillus strains.</title>
        <authorList>
            <person name="Patrusheva E.V."/>
            <person name="Izotova A.O."/>
            <person name="Toshchakov S.V."/>
            <person name="Sineoky S.P."/>
        </authorList>
    </citation>
    <scope>NUCLEOTIDE SEQUENCE</scope>
    <source>
        <strain evidence="10">VKPM_B-13247</strain>
    </source>
</reference>
<accession>A0AAP3DDC9</accession>
<dbReference type="PANTHER" id="PTHR30588:SF8">
    <property type="entry name" value="BRANCHED-CHAIN AMINO ACID PERMEASE BRAB"/>
    <property type="match status" value="1"/>
</dbReference>
<dbReference type="InterPro" id="IPR004685">
    <property type="entry name" value="Brnchd-chn_aa_trnsp_Livcs"/>
</dbReference>
<keyword evidence="8 9" id="KW-0472">Membrane</keyword>
<evidence type="ECO:0000256" key="2">
    <source>
        <dbReference type="ARBA" id="ARBA00008540"/>
    </source>
</evidence>
<feature type="transmembrane region" description="Helical" evidence="9">
    <location>
        <begin position="42"/>
        <end position="69"/>
    </location>
</feature>
<keyword evidence="6 9" id="KW-0029">Amino-acid transport</keyword>
<feature type="transmembrane region" description="Helical" evidence="9">
    <location>
        <begin position="318"/>
        <end position="338"/>
    </location>
</feature>
<dbReference type="NCBIfam" id="TIGR00796">
    <property type="entry name" value="livcs"/>
    <property type="match status" value="1"/>
</dbReference>
<comment type="subcellular location">
    <subcellularLocation>
        <location evidence="1 9">Cell membrane</location>
        <topology evidence="1 9">Multi-pass membrane protein</topology>
    </subcellularLocation>
</comment>
<feature type="transmembrane region" description="Helical" evidence="9">
    <location>
        <begin position="408"/>
        <end position="428"/>
    </location>
</feature>
<dbReference type="Pfam" id="PF05525">
    <property type="entry name" value="Branch_AA_trans"/>
    <property type="match status" value="1"/>
</dbReference>
<evidence type="ECO:0000256" key="6">
    <source>
        <dbReference type="ARBA" id="ARBA00022970"/>
    </source>
</evidence>
<dbReference type="Proteomes" id="UP001077662">
    <property type="component" value="Unassembled WGS sequence"/>
</dbReference>
<evidence type="ECO:0000256" key="7">
    <source>
        <dbReference type="ARBA" id="ARBA00022989"/>
    </source>
</evidence>
<keyword evidence="5 9" id="KW-0812">Transmembrane</keyword>
<gene>
    <name evidence="10" type="primary">brnQ</name>
    <name evidence="10" type="ORF">O0554_04340</name>
</gene>
<feature type="transmembrane region" description="Helical" evidence="9">
    <location>
        <begin position="151"/>
        <end position="175"/>
    </location>
</feature>
<dbReference type="AlphaFoldDB" id="A0AAP3DDC9"/>
<feature type="transmembrane region" description="Helical" evidence="9">
    <location>
        <begin position="195"/>
        <end position="217"/>
    </location>
</feature>
<feature type="transmembrane region" description="Helical" evidence="9">
    <location>
        <begin position="12"/>
        <end position="30"/>
    </location>
</feature>
<evidence type="ECO:0000256" key="4">
    <source>
        <dbReference type="ARBA" id="ARBA00022475"/>
    </source>
</evidence>
<feature type="transmembrane region" description="Helical" evidence="9">
    <location>
        <begin position="229"/>
        <end position="252"/>
    </location>
</feature>
<feature type="transmembrane region" description="Helical" evidence="9">
    <location>
        <begin position="344"/>
        <end position="361"/>
    </location>
</feature>
<dbReference type="GO" id="GO:0015190">
    <property type="term" value="F:L-leucine transmembrane transporter activity"/>
    <property type="evidence" value="ECO:0007669"/>
    <property type="project" value="TreeGrafter"/>
</dbReference>
<dbReference type="RefSeq" id="WP_018670634.1">
    <property type="nucleotide sequence ID" value="NZ_JANSGW010000005.1"/>
</dbReference>
<sequence length="440" mass="46991">MNNSSLRFSQIFTIGLLLFAIFFGAGNVIFPPALGQAAGTNMWITIIGFIVTDVGLSLLAIIAVALAGGSFDKLGAKVHPTFATVLSIVIYLAIGPLFVIPRTGTVSFEMSVAPVLSEGNAGRWCFLFIFFVITYLLSLNPTKLVDRIGKILTPVFLVMIGVILAKALISPMGAFAEPTGDYAEIPFFKGFLEGFLTLDAIGALVISVIVVNTIKQYGVTERKAIAKNMIYAGIIASIGLMLVYFALGYIGASSVSLGVASNGGELLTNVMNHLFGASGNLLLGAVIIFACLTTAVGVTAAFGNYFSKMLPGISYKKIVLAVCLFSFGISNLGLNALLQVTGPVLMVLYPIIIVLIVLSFLDKYITGKPSVYIVAMTVATIFSLLQVLEEQGWMSESIIRYVQMIPFYQLKIGWMVPAAIGAIVGYVMPQKPVKKRGKLT</sequence>
<feature type="transmembrane region" description="Helical" evidence="9">
    <location>
        <begin position="81"/>
        <end position="101"/>
    </location>
</feature>
<dbReference type="GO" id="GO:0015818">
    <property type="term" value="P:isoleucine transport"/>
    <property type="evidence" value="ECO:0007669"/>
    <property type="project" value="TreeGrafter"/>
</dbReference>
<evidence type="ECO:0000313" key="11">
    <source>
        <dbReference type="Proteomes" id="UP001077662"/>
    </source>
</evidence>
<feature type="transmembrane region" description="Helical" evidence="9">
    <location>
        <begin position="281"/>
        <end position="306"/>
    </location>
</feature>
<dbReference type="GeneID" id="61081348"/>
<evidence type="ECO:0000256" key="5">
    <source>
        <dbReference type="ARBA" id="ARBA00022692"/>
    </source>
</evidence>
<comment type="similarity">
    <text evidence="2 9">Belongs to the branched chain amino acid transporter family.</text>
</comment>